<dbReference type="EMBL" id="JAOYFB010000044">
    <property type="protein sequence ID" value="KAK4045562.1"/>
    <property type="molecule type" value="Genomic_DNA"/>
</dbReference>
<name>A0ABR0BAF6_9CRUS</name>
<proteinExistence type="predicted"/>
<dbReference type="Proteomes" id="UP001234178">
    <property type="component" value="Unassembled WGS sequence"/>
</dbReference>
<organism evidence="1 2">
    <name type="scientific">Daphnia magna</name>
    <dbReference type="NCBI Taxonomy" id="35525"/>
    <lineage>
        <taxon>Eukaryota</taxon>
        <taxon>Metazoa</taxon>
        <taxon>Ecdysozoa</taxon>
        <taxon>Arthropoda</taxon>
        <taxon>Crustacea</taxon>
        <taxon>Branchiopoda</taxon>
        <taxon>Diplostraca</taxon>
        <taxon>Cladocera</taxon>
        <taxon>Anomopoda</taxon>
        <taxon>Daphniidae</taxon>
        <taxon>Daphnia</taxon>
    </lineage>
</organism>
<protein>
    <submittedName>
        <fullName evidence="1">Uncharacterized protein</fullName>
    </submittedName>
</protein>
<comment type="caution">
    <text evidence="1">The sequence shown here is derived from an EMBL/GenBank/DDBJ whole genome shotgun (WGS) entry which is preliminary data.</text>
</comment>
<gene>
    <name evidence="1" type="ORF">OUZ56_033186</name>
</gene>
<sequence>MCQFFRGRQQQQGILPAATVTNQNVLLLSNVLRHRKRKRPKIWRYTLGGPTAHRLGHPLVPYTVAALSSRQHIASTDSSINCVVYLYCSHSPCKQIRQLFYFMQRTY</sequence>
<keyword evidence="2" id="KW-1185">Reference proteome</keyword>
<accession>A0ABR0BAF6</accession>
<evidence type="ECO:0000313" key="2">
    <source>
        <dbReference type="Proteomes" id="UP001234178"/>
    </source>
</evidence>
<reference evidence="1 2" key="1">
    <citation type="journal article" date="2023" name="Nucleic Acids Res.">
        <title>The hologenome of Daphnia magna reveals possible DNA methylation and microbiome-mediated evolution of the host genome.</title>
        <authorList>
            <person name="Chaturvedi A."/>
            <person name="Li X."/>
            <person name="Dhandapani V."/>
            <person name="Marshall H."/>
            <person name="Kissane S."/>
            <person name="Cuenca-Cambronero M."/>
            <person name="Asole G."/>
            <person name="Calvet F."/>
            <person name="Ruiz-Romero M."/>
            <person name="Marangio P."/>
            <person name="Guigo R."/>
            <person name="Rago D."/>
            <person name="Mirbahai L."/>
            <person name="Eastwood N."/>
            <person name="Colbourne J.K."/>
            <person name="Zhou J."/>
            <person name="Mallon E."/>
            <person name="Orsini L."/>
        </authorList>
    </citation>
    <scope>NUCLEOTIDE SEQUENCE [LARGE SCALE GENOMIC DNA]</scope>
    <source>
        <strain evidence="1">LRV0_1</strain>
    </source>
</reference>
<evidence type="ECO:0000313" key="1">
    <source>
        <dbReference type="EMBL" id="KAK4045562.1"/>
    </source>
</evidence>